<keyword evidence="12" id="KW-1185">Reference proteome</keyword>
<keyword evidence="7 9" id="KW-0472">Membrane</keyword>
<dbReference type="Proteomes" id="UP000190042">
    <property type="component" value="Unassembled WGS sequence"/>
</dbReference>
<dbReference type="AlphaFoldDB" id="A0A1T4Y0F0"/>
<feature type="transmembrane region" description="Helical" evidence="9">
    <location>
        <begin position="14"/>
        <end position="35"/>
    </location>
</feature>
<keyword evidence="6 9" id="KW-1133">Transmembrane helix</keyword>
<dbReference type="GO" id="GO:0022857">
    <property type="term" value="F:transmembrane transporter activity"/>
    <property type="evidence" value="ECO:0007669"/>
    <property type="project" value="TreeGrafter"/>
</dbReference>
<reference evidence="12" key="1">
    <citation type="submission" date="2017-02" db="EMBL/GenBank/DDBJ databases">
        <authorList>
            <person name="Varghese N."/>
            <person name="Submissions S."/>
        </authorList>
    </citation>
    <scope>NUCLEOTIDE SEQUENCE [LARGE SCALE GENOMIC DNA]</scope>
    <source>
        <strain evidence="12">DSM 23966</strain>
    </source>
</reference>
<evidence type="ECO:0000256" key="3">
    <source>
        <dbReference type="ARBA" id="ARBA00022475"/>
    </source>
</evidence>
<evidence type="ECO:0000256" key="8">
    <source>
        <dbReference type="ARBA" id="ARBA00038436"/>
    </source>
</evidence>
<dbReference type="InterPro" id="IPR055348">
    <property type="entry name" value="DctQ"/>
</dbReference>
<keyword evidence="3" id="KW-1003">Cell membrane</keyword>
<evidence type="ECO:0000256" key="4">
    <source>
        <dbReference type="ARBA" id="ARBA00022519"/>
    </source>
</evidence>
<evidence type="ECO:0000256" key="6">
    <source>
        <dbReference type="ARBA" id="ARBA00022989"/>
    </source>
</evidence>
<evidence type="ECO:0000313" key="11">
    <source>
        <dbReference type="EMBL" id="SKA95260.1"/>
    </source>
</evidence>
<evidence type="ECO:0000256" key="9">
    <source>
        <dbReference type="SAM" id="Phobius"/>
    </source>
</evidence>
<comment type="subcellular location">
    <subcellularLocation>
        <location evidence="1">Cell inner membrane</location>
        <topology evidence="1">Multi-pass membrane protein</topology>
    </subcellularLocation>
</comment>
<dbReference type="Pfam" id="PF04290">
    <property type="entry name" value="DctQ"/>
    <property type="match status" value="1"/>
</dbReference>
<evidence type="ECO:0000313" key="12">
    <source>
        <dbReference type="Proteomes" id="UP000190042"/>
    </source>
</evidence>
<comment type="similarity">
    <text evidence="8">Belongs to the TRAP transporter small permease family.</text>
</comment>
<feature type="transmembrane region" description="Helical" evidence="9">
    <location>
        <begin position="125"/>
        <end position="146"/>
    </location>
</feature>
<evidence type="ECO:0000256" key="2">
    <source>
        <dbReference type="ARBA" id="ARBA00022448"/>
    </source>
</evidence>
<keyword evidence="4" id="KW-0997">Cell inner membrane</keyword>
<dbReference type="InterPro" id="IPR007387">
    <property type="entry name" value="TRAP_DctQ"/>
</dbReference>
<keyword evidence="2" id="KW-0813">Transport</keyword>
<evidence type="ECO:0000259" key="10">
    <source>
        <dbReference type="Pfam" id="PF04290"/>
    </source>
</evidence>
<dbReference type="EMBL" id="FUYJ01000002">
    <property type="protein sequence ID" value="SKA95260.1"/>
    <property type="molecule type" value="Genomic_DNA"/>
</dbReference>
<feature type="domain" description="Tripartite ATP-independent periplasmic transporters DctQ component" evidence="10">
    <location>
        <begin position="25"/>
        <end position="154"/>
    </location>
</feature>
<proteinExistence type="inferred from homology"/>
<organism evidence="11 12">
    <name type="scientific">Sporosarcina newyorkensis</name>
    <dbReference type="NCBI Taxonomy" id="759851"/>
    <lineage>
        <taxon>Bacteria</taxon>
        <taxon>Bacillati</taxon>
        <taxon>Bacillota</taxon>
        <taxon>Bacilli</taxon>
        <taxon>Bacillales</taxon>
        <taxon>Caryophanaceae</taxon>
        <taxon>Sporosarcina</taxon>
    </lineage>
</organism>
<evidence type="ECO:0000256" key="1">
    <source>
        <dbReference type="ARBA" id="ARBA00004429"/>
    </source>
</evidence>
<dbReference type="PANTHER" id="PTHR35011">
    <property type="entry name" value="2,3-DIKETO-L-GULONATE TRAP TRANSPORTER SMALL PERMEASE PROTEIN YIAM"/>
    <property type="match status" value="1"/>
</dbReference>
<protein>
    <submittedName>
        <fullName evidence="11">C4-dicarboxylate transporter, DctQ subunit</fullName>
    </submittedName>
</protein>
<dbReference type="GO" id="GO:0005886">
    <property type="term" value="C:plasma membrane"/>
    <property type="evidence" value="ECO:0007669"/>
    <property type="project" value="UniProtKB-SubCell"/>
</dbReference>
<sequence>MKTLQKIWRAVEEISAGVFFFGGITLIFYGVVMRYGFNSPKAWVEEVVRYVIIWGVFLGFSIALRHNQHIQVDLLYDKMPGKMKKFVDLFATLVSIFFCLAYTYYGYVLVEARYHSGMVSLDVGIPMWIVYLILPISGVLFTLRFIERLVQLVRGKDVKYDNPLT</sequence>
<dbReference type="GO" id="GO:0015740">
    <property type="term" value="P:C4-dicarboxylate transport"/>
    <property type="evidence" value="ECO:0007669"/>
    <property type="project" value="TreeGrafter"/>
</dbReference>
<keyword evidence="5 9" id="KW-0812">Transmembrane</keyword>
<gene>
    <name evidence="11" type="ORF">SAMN04244570_1585</name>
</gene>
<evidence type="ECO:0000256" key="7">
    <source>
        <dbReference type="ARBA" id="ARBA00023136"/>
    </source>
</evidence>
<evidence type="ECO:0000256" key="5">
    <source>
        <dbReference type="ARBA" id="ARBA00022692"/>
    </source>
</evidence>
<feature type="transmembrane region" description="Helical" evidence="9">
    <location>
        <begin position="86"/>
        <end position="105"/>
    </location>
</feature>
<name>A0A1T4Y0F0_9BACL</name>
<dbReference type="RefSeq" id="WP_009765942.1">
    <property type="nucleotide sequence ID" value="NZ_FUYJ01000002.1"/>
</dbReference>
<dbReference type="PANTHER" id="PTHR35011:SF2">
    <property type="entry name" value="2,3-DIKETO-L-GULONATE TRAP TRANSPORTER SMALL PERMEASE PROTEIN YIAM"/>
    <property type="match status" value="1"/>
</dbReference>
<accession>A0A1T4Y0F0</accession>
<feature type="transmembrane region" description="Helical" evidence="9">
    <location>
        <begin position="47"/>
        <end position="65"/>
    </location>
</feature>